<evidence type="ECO:0000256" key="1">
    <source>
        <dbReference type="SAM" id="MobiDB-lite"/>
    </source>
</evidence>
<feature type="region of interest" description="Disordered" evidence="1">
    <location>
        <begin position="1"/>
        <end position="23"/>
    </location>
</feature>
<reference evidence="2" key="1">
    <citation type="submission" date="2022-11" db="EMBL/GenBank/DDBJ databases">
        <authorList>
            <person name="Petersen C."/>
        </authorList>
    </citation>
    <scope>NUCLEOTIDE SEQUENCE</scope>
    <source>
        <strain evidence="2">IBT 23319</strain>
    </source>
</reference>
<gene>
    <name evidence="2" type="ORF">N7469_002239</name>
</gene>
<dbReference type="EMBL" id="JAPQKT010000002">
    <property type="protein sequence ID" value="KAJ5240648.1"/>
    <property type="molecule type" value="Genomic_DNA"/>
</dbReference>
<organism evidence="2 3">
    <name type="scientific">Penicillium citrinum</name>
    <dbReference type="NCBI Taxonomy" id="5077"/>
    <lineage>
        <taxon>Eukaryota</taxon>
        <taxon>Fungi</taxon>
        <taxon>Dikarya</taxon>
        <taxon>Ascomycota</taxon>
        <taxon>Pezizomycotina</taxon>
        <taxon>Eurotiomycetes</taxon>
        <taxon>Eurotiomycetidae</taxon>
        <taxon>Eurotiales</taxon>
        <taxon>Aspergillaceae</taxon>
        <taxon>Penicillium</taxon>
    </lineage>
</organism>
<evidence type="ECO:0000313" key="2">
    <source>
        <dbReference type="EMBL" id="KAJ5240648.1"/>
    </source>
</evidence>
<sequence length="61" mass="6783">MTSLKGEQEREKSSQIFAPARKAATSNDQWLLKQSIHLCSKLGIDELGKWIGGDVDRIPSL</sequence>
<name>A0A9W9PA25_PENCI</name>
<proteinExistence type="predicted"/>
<accession>A0A9W9PA25</accession>
<evidence type="ECO:0000313" key="3">
    <source>
        <dbReference type="Proteomes" id="UP001147733"/>
    </source>
</evidence>
<dbReference type="GeneID" id="81380326"/>
<dbReference type="RefSeq" id="XP_056503653.1">
    <property type="nucleotide sequence ID" value="XM_056641159.1"/>
</dbReference>
<dbReference type="Proteomes" id="UP001147733">
    <property type="component" value="Unassembled WGS sequence"/>
</dbReference>
<feature type="compositionally biased region" description="Basic and acidic residues" evidence="1">
    <location>
        <begin position="1"/>
        <end position="13"/>
    </location>
</feature>
<protein>
    <submittedName>
        <fullName evidence="2">Uncharacterized protein</fullName>
    </submittedName>
</protein>
<comment type="caution">
    <text evidence="2">The sequence shown here is derived from an EMBL/GenBank/DDBJ whole genome shotgun (WGS) entry which is preliminary data.</text>
</comment>
<keyword evidence="3" id="KW-1185">Reference proteome</keyword>
<dbReference type="AlphaFoldDB" id="A0A9W9PA25"/>
<reference evidence="2" key="2">
    <citation type="journal article" date="2023" name="IMA Fungus">
        <title>Comparative genomic study of the Penicillium genus elucidates a diverse pangenome and 15 lateral gene transfer events.</title>
        <authorList>
            <person name="Petersen C."/>
            <person name="Sorensen T."/>
            <person name="Nielsen M.R."/>
            <person name="Sondergaard T.E."/>
            <person name="Sorensen J.L."/>
            <person name="Fitzpatrick D.A."/>
            <person name="Frisvad J.C."/>
            <person name="Nielsen K.L."/>
        </authorList>
    </citation>
    <scope>NUCLEOTIDE SEQUENCE</scope>
    <source>
        <strain evidence="2">IBT 23319</strain>
    </source>
</reference>